<keyword evidence="1" id="KW-0732">Signal</keyword>
<evidence type="ECO:0000313" key="3">
    <source>
        <dbReference type="Proteomes" id="UP000050949"/>
    </source>
</evidence>
<gene>
    <name evidence="2" type="ORF">FC91_GL001062</name>
</gene>
<name>A0A0R1XHG2_9LACO</name>
<evidence type="ECO:0000313" key="2">
    <source>
        <dbReference type="EMBL" id="KRM29105.1"/>
    </source>
</evidence>
<comment type="caution">
    <text evidence="2">The sequence shown here is derived from an EMBL/GenBank/DDBJ whole genome shotgun (WGS) entry which is preliminary data.</text>
</comment>
<evidence type="ECO:0000256" key="1">
    <source>
        <dbReference type="SAM" id="SignalP"/>
    </source>
</evidence>
<proteinExistence type="predicted"/>
<dbReference type="PATRIC" id="fig|1122147.4.peg.1100"/>
<organism evidence="2 3">
    <name type="scientific">Schleiferilactobacillus harbinensis DSM 16991</name>
    <dbReference type="NCBI Taxonomy" id="1122147"/>
    <lineage>
        <taxon>Bacteria</taxon>
        <taxon>Bacillati</taxon>
        <taxon>Bacillota</taxon>
        <taxon>Bacilli</taxon>
        <taxon>Lactobacillales</taxon>
        <taxon>Lactobacillaceae</taxon>
        <taxon>Schleiferilactobacillus</taxon>
    </lineage>
</organism>
<feature type="signal peptide" evidence="1">
    <location>
        <begin position="1"/>
        <end position="35"/>
    </location>
</feature>
<accession>A0A0R1XHG2</accession>
<sequence length="201" mass="21886">MISMKKTVLTLLTAAALGMTALAPSVLTAATPVMAAVQMTHTQGTVRVTAAAGAQVYLDTSFTQPIKGKILAKNSTWRFSESFGEGNPDNPINAGFGLGGKQYVKWADVQTLTSGWPTKGTFIVNVQNHPAWATVLYDRNLKPIRSLPAQSRWTVFGLYQVYGQGGRYVDQYYDLGGQQYVKFVSYSTHDLSSGQFNGTFK</sequence>
<feature type="chain" id="PRO_5006413269" description="Surface layer protein A domain-containing protein" evidence="1">
    <location>
        <begin position="36"/>
        <end position="201"/>
    </location>
</feature>
<dbReference type="AlphaFoldDB" id="A0A0R1XHG2"/>
<dbReference type="Proteomes" id="UP000050949">
    <property type="component" value="Unassembled WGS sequence"/>
</dbReference>
<dbReference type="EMBL" id="AZFW01000018">
    <property type="protein sequence ID" value="KRM29105.1"/>
    <property type="molecule type" value="Genomic_DNA"/>
</dbReference>
<evidence type="ECO:0008006" key="4">
    <source>
        <dbReference type="Google" id="ProtNLM"/>
    </source>
</evidence>
<reference evidence="2 3" key="1">
    <citation type="journal article" date="2015" name="Genome Announc.">
        <title>Expanding the biotechnology potential of lactobacilli through comparative genomics of 213 strains and associated genera.</title>
        <authorList>
            <person name="Sun Z."/>
            <person name="Harris H.M."/>
            <person name="McCann A."/>
            <person name="Guo C."/>
            <person name="Argimon S."/>
            <person name="Zhang W."/>
            <person name="Yang X."/>
            <person name="Jeffery I.B."/>
            <person name="Cooney J.C."/>
            <person name="Kagawa T.F."/>
            <person name="Liu W."/>
            <person name="Song Y."/>
            <person name="Salvetti E."/>
            <person name="Wrobel A."/>
            <person name="Rasinkangas P."/>
            <person name="Parkhill J."/>
            <person name="Rea M.C."/>
            <person name="O'Sullivan O."/>
            <person name="Ritari J."/>
            <person name="Douillard F.P."/>
            <person name="Paul Ross R."/>
            <person name="Yang R."/>
            <person name="Briner A.E."/>
            <person name="Felis G.E."/>
            <person name="de Vos W.M."/>
            <person name="Barrangou R."/>
            <person name="Klaenhammer T.R."/>
            <person name="Caufield P.W."/>
            <person name="Cui Y."/>
            <person name="Zhang H."/>
            <person name="O'Toole P.W."/>
        </authorList>
    </citation>
    <scope>NUCLEOTIDE SEQUENCE [LARGE SCALE GENOMIC DNA]</scope>
    <source>
        <strain evidence="2 3">DSM 16991</strain>
    </source>
</reference>
<protein>
    <recommendedName>
        <fullName evidence="4">Surface layer protein A domain-containing protein</fullName>
    </recommendedName>
</protein>